<dbReference type="AlphaFoldDB" id="A0AAU7LXV7"/>
<accession>A0AAU7LXV7</accession>
<name>A0AAU7LXV7_9BURK</name>
<feature type="domain" description="Transposase TnpC homeodomain" evidence="3">
    <location>
        <begin position="34"/>
        <end position="113"/>
    </location>
</feature>
<feature type="domain" description="Transposase IS66 central" evidence="1">
    <location>
        <begin position="178"/>
        <end position="321"/>
    </location>
</feature>
<evidence type="ECO:0000259" key="2">
    <source>
        <dbReference type="Pfam" id="PF13005"/>
    </source>
</evidence>
<dbReference type="Pfam" id="PF13005">
    <property type="entry name" value="zf-IS66"/>
    <property type="match status" value="1"/>
</dbReference>
<dbReference type="PANTHER" id="PTHR33678">
    <property type="entry name" value="BLL1576 PROTEIN"/>
    <property type="match status" value="1"/>
</dbReference>
<dbReference type="EMBL" id="CP157676">
    <property type="protein sequence ID" value="XBP72475.1"/>
    <property type="molecule type" value="Genomic_DNA"/>
</dbReference>
<geneLocation type="plasmid" evidence="4">
    <name>p1</name>
</geneLocation>
<gene>
    <name evidence="4" type="ORF">ABLV49_22405</name>
</gene>
<evidence type="ECO:0000259" key="1">
    <source>
        <dbReference type="Pfam" id="PF03050"/>
    </source>
</evidence>
<dbReference type="Pfam" id="PF13007">
    <property type="entry name" value="LZ_Tnp_IS66"/>
    <property type="match status" value="1"/>
</dbReference>
<dbReference type="Pfam" id="PF03050">
    <property type="entry name" value="DDE_Tnp_IS66"/>
    <property type="match status" value="1"/>
</dbReference>
<evidence type="ECO:0000259" key="3">
    <source>
        <dbReference type="Pfam" id="PF13007"/>
    </source>
</evidence>
<keyword evidence="4" id="KW-0614">Plasmid</keyword>
<dbReference type="InterPro" id="IPR052344">
    <property type="entry name" value="Transposase-related"/>
</dbReference>
<dbReference type="NCBIfam" id="NF033517">
    <property type="entry name" value="transpos_IS66"/>
    <property type="match status" value="1"/>
</dbReference>
<sequence length="325" mass="35252">MSSHALLQQIEALEQGVAQRDLEIGALRLAIDKLTLELFHLRRMRYGRSSEKVDSAQSAVKAPGAALVPKGEAGQAVQSAPVVDLEDDRHKRQAAACRTAPRQLPGHLPRQEVTHLPSPQCTCPGCGTALRQIGQDASEVLEYQPGVFKVMRHVRPRFACAQCHTIVQASAPSRPIERGLAGAGVITQVLVGKFCDHLPLYRQSQIYARQGVVVERSTLADWVAGAARLLQPLANAVRRYVLSAGKIHTDDTPVPVLSPGRGTTRTARLWVYARDDRPGGDASPPAVWFEYSPDRKGEHPRGHLAGFAGTLQADAFAGYVAAEFM</sequence>
<evidence type="ECO:0000313" key="4">
    <source>
        <dbReference type="EMBL" id="XBP72475.1"/>
    </source>
</evidence>
<dbReference type="RefSeq" id="WP_349282079.1">
    <property type="nucleotide sequence ID" value="NZ_CBCSCU010000051.1"/>
</dbReference>
<proteinExistence type="predicted"/>
<protein>
    <submittedName>
        <fullName evidence="4">IS66 family transposase</fullName>
    </submittedName>
</protein>
<reference evidence="4" key="1">
    <citation type="submission" date="2024-05" db="EMBL/GenBank/DDBJ databases">
        <authorList>
            <person name="Bunk B."/>
            <person name="Swiderski J."/>
            <person name="Sproer C."/>
            <person name="Thiel V."/>
        </authorList>
    </citation>
    <scope>NUCLEOTIDE SEQUENCE</scope>
    <source>
        <strain evidence="4">DSM 17735</strain>
        <plasmid evidence="4">p1</plasmid>
    </source>
</reference>
<feature type="domain" description="Transposase IS66 zinc-finger binding" evidence="2">
    <location>
        <begin position="121"/>
        <end position="164"/>
    </location>
</feature>
<dbReference type="InterPro" id="IPR004291">
    <property type="entry name" value="Transposase_IS66_central"/>
</dbReference>
<dbReference type="InterPro" id="IPR024463">
    <property type="entry name" value="Transposase_TnpC_homeodom"/>
</dbReference>
<organism evidence="4">
    <name type="scientific">Polaromonas hydrogenivorans</name>
    <dbReference type="NCBI Taxonomy" id="335476"/>
    <lineage>
        <taxon>Bacteria</taxon>
        <taxon>Pseudomonadati</taxon>
        <taxon>Pseudomonadota</taxon>
        <taxon>Betaproteobacteria</taxon>
        <taxon>Burkholderiales</taxon>
        <taxon>Comamonadaceae</taxon>
        <taxon>Polaromonas</taxon>
    </lineage>
</organism>
<dbReference type="InterPro" id="IPR024474">
    <property type="entry name" value="Znf_dom_IS66"/>
</dbReference>
<dbReference type="PANTHER" id="PTHR33678:SF1">
    <property type="entry name" value="BLL1576 PROTEIN"/>
    <property type="match status" value="1"/>
</dbReference>